<proteinExistence type="predicted"/>
<accession>I3DUV7</accession>
<comment type="caution">
    <text evidence="2">The sequence shown here is derived from an EMBL/GenBank/DDBJ whole genome shotgun (WGS) entry which is preliminary data.</text>
</comment>
<gene>
    <name evidence="2" type="ORF">PB1_10699</name>
</gene>
<dbReference type="STRING" id="997296.PB1_10699"/>
<dbReference type="PATRIC" id="fig|997296.3.peg.2247"/>
<organism evidence="2 3">
    <name type="scientific">Bacillus methanolicus PB1</name>
    <dbReference type="NCBI Taxonomy" id="997296"/>
    <lineage>
        <taxon>Bacteria</taxon>
        <taxon>Bacillati</taxon>
        <taxon>Bacillota</taxon>
        <taxon>Bacilli</taxon>
        <taxon>Bacillales</taxon>
        <taxon>Bacillaceae</taxon>
        <taxon>Bacillus</taxon>
    </lineage>
</organism>
<evidence type="ECO:0000313" key="3">
    <source>
        <dbReference type="Proteomes" id="UP000010523"/>
    </source>
</evidence>
<feature type="transmembrane region" description="Helical" evidence="1">
    <location>
        <begin position="63"/>
        <end position="83"/>
    </location>
</feature>
<dbReference type="AlphaFoldDB" id="I3DUV7"/>
<reference evidence="2 3" key="1">
    <citation type="journal article" date="2012" name="Appl. Environ. Microbiol.">
        <title>Genome Sequence of Thermotolerant Bacillus methanolicus: Features and Regulation Related to Methylotrophy and Production of L-Lysine and L-Glutamate from Methanol.</title>
        <authorList>
            <person name="Heggeset T.M."/>
            <person name="Krog A."/>
            <person name="Balzer S."/>
            <person name="Wentzel A."/>
            <person name="Ellingsen T.E."/>
            <person name="Brautaset T."/>
        </authorList>
    </citation>
    <scope>NUCLEOTIDE SEQUENCE [LARGE SCALE GENOMIC DNA]</scope>
    <source>
        <strain evidence="2 3">PB1</strain>
    </source>
</reference>
<name>I3DUV7_BACMT</name>
<dbReference type="Proteomes" id="UP000010523">
    <property type="component" value="Unassembled WGS sequence"/>
</dbReference>
<dbReference type="eggNOG" id="ENOG5032AGY">
    <property type="taxonomic scope" value="Bacteria"/>
</dbReference>
<keyword evidence="1" id="KW-1133">Transmembrane helix</keyword>
<sequence>MQKTISLVSSTLVVLYKFFEWQIIEILTPFLLPLLWLLVFGFFFAITVRTVINLLKNKDWKPFVIQTVTIILWLFFPFTQVVLDIDFKINKSDREEVARKVENGTLKPNVSYNPSLIHLPKEYDQLSKGSGEIVLEKNGDNYSILFITFRGILDNFSGIVYSPNSQRLARSDFGGDLKEIEKIDGNWYWLGSY</sequence>
<dbReference type="EMBL" id="AFEU01000003">
    <property type="protein sequence ID" value="EIJ78028.1"/>
    <property type="molecule type" value="Genomic_DNA"/>
</dbReference>
<keyword evidence="1" id="KW-0472">Membrane</keyword>
<evidence type="ECO:0000256" key="1">
    <source>
        <dbReference type="SAM" id="Phobius"/>
    </source>
</evidence>
<evidence type="ECO:0000313" key="2">
    <source>
        <dbReference type="EMBL" id="EIJ78028.1"/>
    </source>
</evidence>
<dbReference type="OrthoDB" id="2425792at2"/>
<dbReference type="RefSeq" id="WP_004436181.1">
    <property type="nucleotide sequence ID" value="NZ_AFEU01000003.1"/>
</dbReference>
<feature type="transmembrane region" description="Helical" evidence="1">
    <location>
        <begin position="30"/>
        <end position="51"/>
    </location>
</feature>
<keyword evidence="3" id="KW-1185">Reference proteome</keyword>
<protein>
    <submittedName>
        <fullName evidence="2">Uncharacterized protein</fullName>
    </submittedName>
</protein>
<keyword evidence="1" id="KW-0812">Transmembrane</keyword>